<feature type="signal peptide" evidence="1">
    <location>
        <begin position="1"/>
        <end position="27"/>
    </location>
</feature>
<dbReference type="EMBL" id="DVFT01000063">
    <property type="protein sequence ID" value="HIQ95779.1"/>
    <property type="molecule type" value="Genomic_DNA"/>
</dbReference>
<evidence type="ECO:0000256" key="1">
    <source>
        <dbReference type="SAM" id="SignalP"/>
    </source>
</evidence>
<evidence type="ECO:0000259" key="2">
    <source>
        <dbReference type="Pfam" id="PF17936"/>
    </source>
</evidence>
<proteinExistence type="predicted"/>
<sequence>MKKRTVFAAVLLLLAVFLILPAQENEAAVNYRIRSVDAVYQTSKYITGKATPNTTVKVKVNGKTKSAKVNKKGTFKIRIAKPKAGSKVTVTLYKGKKAKVKKVISVKTKRSFAITKFDNITNTLQGTGTQGKKIRITIGKKKYYVRVGSDGTWKKKILSPKNGTKVKAAQNLSGKKYSANKSYTIRTTAFDTSLIYQNGKYRSYYSDQKYQSGDNRDWVELTIDSISGNQAEITVGMMRVSDGDYLPLQEKGIATIIGENRMRFVYDGLVEAEFTFTWKSPQIIEANGSAEGFFENHTEILYEEP</sequence>
<accession>A0A9D1D1I5</accession>
<comment type="caution">
    <text evidence="3">The sequence shown here is derived from an EMBL/GenBank/DDBJ whole genome shotgun (WGS) entry which is preliminary data.</text>
</comment>
<reference evidence="3" key="1">
    <citation type="submission" date="2020-10" db="EMBL/GenBank/DDBJ databases">
        <authorList>
            <person name="Gilroy R."/>
        </authorList>
    </citation>
    <scope>NUCLEOTIDE SEQUENCE</scope>
    <source>
        <strain evidence="3">ChiSjej3B21-11622</strain>
    </source>
</reference>
<keyword evidence="1" id="KW-0732">Signal</keyword>
<protein>
    <recommendedName>
        <fullName evidence="2">Bacterial Ig domain-containing protein</fullName>
    </recommendedName>
</protein>
<evidence type="ECO:0000313" key="3">
    <source>
        <dbReference type="EMBL" id="HIQ95779.1"/>
    </source>
</evidence>
<dbReference type="InterPro" id="IPR013783">
    <property type="entry name" value="Ig-like_fold"/>
</dbReference>
<name>A0A9D1D1I5_9FIRM</name>
<reference evidence="3" key="2">
    <citation type="journal article" date="2021" name="PeerJ">
        <title>Extensive microbial diversity within the chicken gut microbiome revealed by metagenomics and culture.</title>
        <authorList>
            <person name="Gilroy R."/>
            <person name="Ravi A."/>
            <person name="Getino M."/>
            <person name="Pursley I."/>
            <person name="Horton D.L."/>
            <person name="Alikhan N.F."/>
            <person name="Baker D."/>
            <person name="Gharbi K."/>
            <person name="Hall N."/>
            <person name="Watson M."/>
            <person name="Adriaenssens E.M."/>
            <person name="Foster-Nyarko E."/>
            <person name="Jarju S."/>
            <person name="Secka A."/>
            <person name="Antonio M."/>
            <person name="Oren A."/>
            <person name="Chaudhuri R.R."/>
            <person name="La Ragione R."/>
            <person name="Hildebrand F."/>
            <person name="Pallen M.J."/>
        </authorList>
    </citation>
    <scope>NUCLEOTIDE SEQUENCE</scope>
    <source>
        <strain evidence="3">ChiSjej3B21-11622</strain>
    </source>
</reference>
<dbReference type="Proteomes" id="UP000886886">
    <property type="component" value="Unassembled WGS sequence"/>
</dbReference>
<gene>
    <name evidence="3" type="ORF">IAB26_04380</name>
</gene>
<dbReference type="Gene3D" id="2.60.40.10">
    <property type="entry name" value="Immunoglobulins"/>
    <property type="match status" value="2"/>
</dbReference>
<evidence type="ECO:0000313" key="4">
    <source>
        <dbReference type="Proteomes" id="UP000886886"/>
    </source>
</evidence>
<feature type="domain" description="Bacterial Ig" evidence="2">
    <location>
        <begin position="37"/>
        <end position="92"/>
    </location>
</feature>
<feature type="chain" id="PRO_5039459245" description="Bacterial Ig domain-containing protein" evidence="1">
    <location>
        <begin position="28"/>
        <end position="305"/>
    </location>
</feature>
<dbReference type="AlphaFoldDB" id="A0A9D1D1I5"/>
<dbReference type="InterPro" id="IPR041498">
    <property type="entry name" value="Big_6"/>
</dbReference>
<organism evidence="3 4">
    <name type="scientific">Candidatus Limivivens merdigallinarum</name>
    <dbReference type="NCBI Taxonomy" id="2840859"/>
    <lineage>
        <taxon>Bacteria</taxon>
        <taxon>Bacillati</taxon>
        <taxon>Bacillota</taxon>
        <taxon>Clostridia</taxon>
        <taxon>Lachnospirales</taxon>
        <taxon>Lachnospiraceae</taxon>
        <taxon>Lachnospiraceae incertae sedis</taxon>
        <taxon>Candidatus Limivivens</taxon>
    </lineage>
</organism>
<dbReference type="Pfam" id="PF17936">
    <property type="entry name" value="Big_6"/>
    <property type="match status" value="1"/>
</dbReference>